<dbReference type="PROSITE" id="PS50890">
    <property type="entry name" value="PUA"/>
    <property type="match status" value="1"/>
</dbReference>
<reference evidence="1" key="2">
    <citation type="journal article" date="2021" name="PeerJ">
        <title>Extensive microbial diversity within the chicken gut microbiome revealed by metagenomics and culture.</title>
        <authorList>
            <person name="Gilroy R."/>
            <person name="Ravi A."/>
            <person name="Getino M."/>
            <person name="Pursley I."/>
            <person name="Horton D.L."/>
            <person name="Alikhan N.F."/>
            <person name="Baker D."/>
            <person name="Gharbi K."/>
            <person name="Hall N."/>
            <person name="Watson M."/>
            <person name="Adriaenssens E.M."/>
            <person name="Foster-Nyarko E."/>
            <person name="Jarju S."/>
            <person name="Secka A."/>
            <person name="Antonio M."/>
            <person name="Oren A."/>
            <person name="Chaudhuri R.R."/>
            <person name="La Ragione R."/>
            <person name="Hildebrand F."/>
            <person name="Pallen M.J."/>
        </authorList>
    </citation>
    <scope>NUCLEOTIDE SEQUENCE</scope>
    <source>
        <strain evidence="1">G3-3990</strain>
    </source>
</reference>
<reference evidence="1" key="1">
    <citation type="submission" date="2020-10" db="EMBL/GenBank/DDBJ databases">
        <authorList>
            <person name="Gilroy R."/>
        </authorList>
    </citation>
    <scope>NUCLEOTIDE SEQUENCE</scope>
    <source>
        <strain evidence="1">G3-3990</strain>
    </source>
</reference>
<dbReference type="Proteomes" id="UP000823641">
    <property type="component" value="Unassembled WGS sequence"/>
</dbReference>
<evidence type="ECO:0000313" key="1">
    <source>
        <dbReference type="EMBL" id="MBO8460100.1"/>
    </source>
</evidence>
<accession>A0A9D9N4Q1</accession>
<protein>
    <submittedName>
        <fullName evidence="1">Uncharacterized protein</fullName>
    </submittedName>
</protein>
<proteinExistence type="predicted"/>
<dbReference type="EMBL" id="JADIMG010000072">
    <property type="protein sequence ID" value="MBO8460100.1"/>
    <property type="molecule type" value="Genomic_DNA"/>
</dbReference>
<dbReference type="AlphaFoldDB" id="A0A9D9N4Q1"/>
<organism evidence="1 2">
    <name type="scientific">Candidatus Gallipaludibacter merdavium</name>
    <dbReference type="NCBI Taxonomy" id="2840839"/>
    <lineage>
        <taxon>Bacteria</taxon>
        <taxon>Pseudomonadati</taxon>
        <taxon>Bacteroidota</taxon>
        <taxon>Bacteroidia</taxon>
        <taxon>Bacteroidales</taxon>
        <taxon>Candidatus Gallipaludibacter</taxon>
    </lineage>
</organism>
<gene>
    <name evidence="1" type="ORF">IAA73_07200</name>
</gene>
<sequence>MPKFDTCFFERYAQITLCDLFGERYAGLVNLDRPDLQDLNKGIGIEVTRAMEENKKAAQALLSEMAGNVHDVTSEAYKDIQSSGYAYGLHTGNWLGDKEYSYWQLALPLKRIIANKVRKVASGFYGEFETFGLYIFSKDDVSETQVKATIAFTRQLQRQHATRYSILFLSEIQTLYACDLRTGHFTTHPISPAKRKNYYNRALQAEF</sequence>
<name>A0A9D9N4Q1_9BACT</name>
<evidence type="ECO:0000313" key="2">
    <source>
        <dbReference type="Proteomes" id="UP000823641"/>
    </source>
</evidence>
<comment type="caution">
    <text evidence="1">The sequence shown here is derived from an EMBL/GenBank/DDBJ whole genome shotgun (WGS) entry which is preliminary data.</text>
</comment>